<dbReference type="InterPro" id="IPR033756">
    <property type="entry name" value="YlxH/NBP35"/>
</dbReference>
<accession>A0A087DLB1</accession>
<name>A0A087DLB1_BIFAD</name>
<dbReference type="GO" id="GO:0009898">
    <property type="term" value="C:cytoplasmic side of plasma membrane"/>
    <property type="evidence" value="ECO:0007669"/>
    <property type="project" value="TreeGrafter"/>
</dbReference>
<dbReference type="GO" id="GO:0005829">
    <property type="term" value="C:cytosol"/>
    <property type="evidence" value="ECO:0007669"/>
    <property type="project" value="TreeGrafter"/>
</dbReference>
<dbReference type="PANTHER" id="PTHR43384:SF6">
    <property type="entry name" value="SEPTUM SITE-DETERMINING PROTEIN MIND HOMOLOG, CHLOROPLASTIC"/>
    <property type="match status" value="1"/>
</dbReference>
<dbReference type="Pfam" id="PF10609">
    <property type="entry name" value="ParA"/>
    <property type="match status" value="1"/>
</dbReference>
<dbReference type="GO" id="GO:0016887">
    <property type="term" value="F:ATP hydrolysis activity"/>
    <property type="evidence" value="ECO:0007669"/>
    <property type="project" value="TreeGrafter"/>
</dbReference>
<dbReference type="GO" id="GO:0051782">
    <property type="term" value="P:negative regulation of cell division"/>
    <property type="evidence" value="ECO:0007669"/>
    <property type="project" value="TreeGrafter"/>
</dbReference>
<evidence type="ECO:0000313" key="4">
    <source>
        <dbReference type="Proteomes" id="UP000029091"/>
    </source>
</evidence>
<reference evidence="3 4" key="1">
    <citation type="submission" date="2014-03" db="EMBL/GenBank/DDBJ databases">
        <title>Genomics of Bifidobacteria.</title>
        <authorList>
            <person name="Ventura M."/>
            <person name="Milani C."/>
            <person name="Lugli G.A."/>
        </authorList>
    </citation>
    <scope>NUCLEOTIDE SEQUENCE [LARGE SCALE GENOMIC DNA]</scope>
    <source>
        <strain evidence="4">JCM 15918</strain>
    </source>
</reference>
<gene>
    <name evidence="3" type="ORF">BSTER_0145</name>
</gene>
<evidence type="ECO:0000313" key="3">
    <source>
        <dbReference type="EMBL" id="KFI96311.1"/>
    </source>
</evidence>
<keyword evidence="2" id="KW-0067">ATP-binding</keyword>
<organism evidence="3 4">
    <name type="scientific">Bifidobacterium adolescentis JCM 15918</name>
    <dbReference type="NCBI Taxonomy" id="1437612"/>
    <lineage>
        <taxon>Bacteria</taxon>
        <taxon>Bacillati</taxon>
        <taxon>Actinomycetota</taxon>
        <taxon>Actinomycetes</taxon>
        <taxon>Bifidobacteriales</taxon>
        <taxon>Bifidobacteriaceae</taxon>
        <taxon>Bifidobacterium</taxon>
    </lineage>
</organism>
<evidence type="ECO:0000256" key="1">
    <source>
        <dbReference type="ARBA" id="ARBA00022741"/>
    </source>
</evidence>
<comment type="caution">
    <text evidence="3">The sequence shown here is derived from an EMBL/GenBank/DDBJ whole genome shotgun (WGS) entry which is preliminary data.</text>
</comment>
<dbReference type="Gene3D" id="3.40.50.300">
    <property type="entry name" value="P-loop containing nucleotide triphosphate hydrolases"/>
    <property type="match status" value="1"/>
</dbReference>
<proteinExistence type="predicted"/>
<protein>
    <submittedName>
        <fullName evidence="3">ATPase</fullName>
    </submittedName>
</protein>
<evidence type="ECO:0000256" key="2">
    <source>
        <dbReference type="ARBA" id="ARBA00022840"/>
    </source>
</evidence>
<dbReference type="Proteomes" id="UP000029091">
    <property type="component" value="Unassembled WGS sequence"/>
</dbReference>
<keyword evidence="1" id="KW-0547">Nucleotide-binding</keyword>
<sequence>MGSPLESSSTRMKPVEAQPEPAPLNVVVVGSAVAGVGASTLAALLARELTERGCKSVLVDADLNGGGLDVLLGVEDEDGSRFGDISAPLGKVDGKALLRELPVWDGVPLLACNPWRSENPQSWEIQACIRALAQVKDAVIVDAGQWRGLDDIPELAQATHITVVEMTVLGLARAKVAMKSRGTAERQKHGHIVGVEPRGVARGRGVTTLEETENYLGHSLAAVVKPDAKLCGELLDGLGLRRPNRQTVKALAALTDELQESLEGKRVKHGTRTP</sequence>
<dbReference type="EMBL" id="JGZQ01000008">
    <property type="protein sequence ID" value="KFI96311.1"/>
    <property type="molecule type" value="Genomic_DNA"/>
</dbReference>
<dbReference type="SUPFAM" id="SSF52540">
    <property type="entry name" value="P-loop containing nucleoside triphosphate hydrolases"/>
    <property type="match status" value="1"/>
</dbReference>
<dbReference type="AlphaFoldDB" id="A0A087DLB1"/>
<dbReference type="InterPro" id="IPR050625">
    <property type="entry name" value="ParA/MinD_ATPase"/>
</dbReference>
<dbReference type="InterPro" id="IPR027417">
    <property type="entry name" value="P-loop_NTPase"/>
</dbReference>
<dbReference type="GO" id="GO:0005524">
    <property type="term" value="F:ATP binding"/>
    <property type="evidence" value="ECO:0007669"/>
    <property type="project" value="UniProtKB-KW"/>
</dbReference>
<dbReference type="PANTHER" id="PTHR43384">
    <property type="entry name" value="SEPTUM SITE-DETERMINING PROTEIN MIND HOMOLOG, CHLOROPLASTIC-RELATED"/>
    <property type="match status" value="1"/>
</dbReference>